<dbReference type="RefSeq" id="WP_021646513.1">
    <property type="nucleotide sequence ID" value="NZ_KE993148.1"/>
</dbReference>
<evidence type="ECO:0000259" key="9">
    <source>
        <dbReference type="Pfam" id="PF21082"/>
    </source>
</evidence>
<dbReference type="SUPFAM" id="SSF82861">
    <property type="entry name" value="Mechanosensitive channel protein MscS (YggB), transmembrane region"/>
    <property type="match status" value="1"/>
</dbReference>
<dbReference type="InterPro" id="IPR023408">
    <property type="entry name" value="MscS_beta-dom_sf"/>
</dbReference>
<dbReference type="Pfam" id="PF21088">
    <property type="entry name" value="MS_channel_1st"/>
    <property type="match status" value="1"/>
</dbReference>
<feature type="transmembrane region" description="Helical" evidence="7">
    <location>
        <begin position="67"/>
        <end position="84"/>
    </location>
</feature>
<feature type="transmembrane region" description="Helical" evidence="7">
    <location>
        <begin position="26"/>
        <end position="46"/>
    </location>
</feature>
<gene>
    <name evidence="11" type="ORF">HMPREF1981_02825</name>
</gene>
<keyword evidence="5 7" id="KW-1133">Transmembrane helix</keyword>
<dbReference type="GO" id="GO:0008381">
    <property type="term" value="F:mechanosensitive monoatomic ion channel activity"/>
    <property type="evidence" value="ECO:0007669"/>
    <property type="project" value="UniProtKB-ARBA"/>
</dbReference>
<feature type="domain" description="Mechanosensitive ion channel MscS" evidence="8">
    <location>
        <begin position="108"/>
        <end position="175"/>
    </location>
</feature>
<dbReference type="GeneID" id="99755078"/>
<dbReference type="EMBL" id="AWSV01000150">
    <property type="protein sequence ID" value="ERI81883.1"/>
    <property type="molecule type" value="Genomic_DNA"/>
</dbReference>
<dbReference type="PATRIC" id="fig|1321819.3.peg.2611"/>
<dbReference type="InterPro" id="IPR010920">
    <property type="entry name" value="LSM_dom_sf"/>
</dbReference>
<evidence type="ECO:0000259" key="10">
    <source>
        <dbReference type="Pfam" id="PF21088"/>
    </source>
</evidence>
<comment type="caution">
    <text evidence="11">The sequence shown here is derived from an EMBL/GenBank/DDBJ whole genome shotgun (WGS) entry which is preliminary data.</text>
</comment>
<comment type="subcellular location">
    <subcellularLocation>
        <location evidence="1">Cell membrane</location>
        <topology evidence="1">Multi-pass membrane protein</topology>
    </subcellularLocation>
</comment>
<keyword evidence="4 7" id="KW-0812">Transmembrane</keyword>
<dbReference type="InterPro" id="IPR011014">
    <property type="entry name" value="MscS_channel_TM-2"/>
</dbReference>
<keyword evidence="3" id="KW-1003">Cell membrane</keyword>
<reference evidence="11 12" key="1">
    <citation type="submission" date="2013-08" db="EMBL/GenBank/DDBJ databases">
        <authorList>
            <person name="Weinstock G."/>
            <person name="Sodergren E."/>
            <person name="Wylie T."/>
            <person name="Fulton L."/>
            <person name="Fulton R."/>
            <person name="Fronick C."/>
            <person name="O'Laughlin M."/>
            <person name="Godfrey J."/>
            <person name="Miner T."/>
            <person name="Herter B."/>
            <person name="Appelbaum E."/>
            <person name="Cordes M."/>
            <person name="Lek S."/>
            <person name="Wollam A."/>
            <person name="Pepin K.H."/>
            <person name="Palsikar V.B."/>
            <person name="Mitreva M."/>
            <person name="Wilson R.K."/>
        </authorList>
    </citation>
    <scope>NUCLEOTIDE SEQUENCE [LARGE SCALE GENOMIC DNA]</scope>
    <source>
        <strain evidence="11 12">F0041</strain>
    </source>
</reference>
<evidence type="ECO:0000256" key="1">
    <source>
        <dbReference type="ARBA" id="ARBA00004651"/>
    </source>
</evidence>
<dbReference type="InterPro" id="IPR006685">
    <property type="entry name" value="MscS_channel_2nd"/>
</dbReference>
<dbReference type="Proteomes" id="UP000016496">
    <property type="component" value="Unassembled WGS sequence"/>
</dbReference>
<dbReference type="HOGENOM" id="CLU_037945_4_1_10"/>
<dbReference type="Pfam" id="PF21082">
    <property type="entry name" value="MS_channel_3rd"/>
    <property type="match status" value="1"/>
</dbReference>
<keyword evidence="6 7" id="KW-0472">Membrane</keyword>
<protein>
    <submittedName>
        <fullName evidence="11">Transporter, small conductance mechanosensitive ion channel MscS family protein</fullName>
    </submittedName>
</protein>
<sequence>MEGSDKIENILNFSILKLGEGFDLNVLSVIEIVLVIVIAFFLLLMIKKGIYGVSRLDLGKKYALYNLIRYVITIIAFCFLLEIFGFNIKILLAGSAALLVGVGLGLQNLFSDFVSGIILLVDSSVKVGDVIEVNGLVCQVIAINLRTTLVLTRDDKFILLPNTQLTKNELINWTHATSSSRFDVTVGVDYDSDIDLVTHIMQEICEKEPGILDTPKPFVRFNNFGENALQFSVYFWCANMFRVENTKSEVRRKILKEFRFQGIKIPFPQRVVHIQENASED</sequence>
<dbReference type="SUPFAM" id="SSF50182">
    <property type="entry name" value="Sm-like ribonucleoproteins"/>
    <property type="match status" value="1"/>
</dbReference>
<dbReference type="GO" id="GO:0005886">
    <property type="term" value="C:plasma membrane"/>
    <property type="evidence" value="ECO:0007669"/>
    <property type="project" value="UniProtKB-SubCell"/>
</dbReference>
<dbReference type="InterPro" id="IPR049278">
    <property type="entry name" value="MS_channel_C"/>
</dbReference>
<dbReference type="Gene3D" id="1.10.287.1260">
    <property type="match status" value="1"/>
</dbReference>
<dbReference type="Pfam" id="PF00924">
    <property type="entry name" value="MS_channel_2nd"/>
    <property type="match status" value="1"/>
</dbReference>
<accession>U2CCY9</accession>
<dbReference type="PANTHER" id="PTHR30347">
    <property type="entry name" value="POTASSIUM CHANNEL RELATED"/>
    <property type="match status" value="1"/>
</dbReference>
<evidence type="ECO:0000313" key="12">
    <source>
        <dbReference type="Proteomes" id="UP000016496"/>
    </source>
</evidence>
<name>U2CCY9_9BACE</name>
<feature type="domain" description="Mechanosensitive ion channel transmembrane helices 2/3" evidence="10">
    <location>
        <begin position="66"/>
        <end position="107"/>
    </location>
</feature>
<organism evidence="11 12">
    <name type="scientific">Bacteroides pyogenes F0041</name>
    <dbReference type="NCBI Taxonomy" id="1321819"/>
    <lineage>
        <taxon>Bacteria</taxon>
        <taxon>Pseudomonadati</taxon>
        <taxon>Bacteroidota</taxon>
        <taxon>Bacteroidia</taxon>
        <taxon>Bacteroidales</taxon>
        <taxon>Bacteroidaceae</taxon>
        <taxon>Bacteroides</taxon>
    </lineage>
</organism>
<dbReference type="Gene3D" id="2.30.30.60">
    <property type="match status" value="1"/>
</dbReference>
<evidence type="ECO:0000259" key="8">
    <source>
        <dbReference type="Pfam" id="PF00924"/>
    </source>
</evidence>
<evidence type="ECO:0000256" key="5">
    <source>
        <dbReference type="ARBA" id="ARBA00022989"/>
    </source>
</evidence>
<dbReference type="SUPFAM" id="SSF82689">
    <property type="entry name" value="Mechanosensitive channel protein MscS (YggB), C-terminal domain"/>
    <property type="match status" value="1"/>
</dbReference>
<evidence type="ECO:0000256" key="2">
    <source>
        <dbReference type="ARBA" id="ARBA00008017"/>
    </source>
</evidence>
<evidence type="ECO:0000256" key="3">
    <source>
        <dbReference type="ARBA" id="ARBA00022475"/>
    </source>
</evidence>
<evidence type="ECO:0000256" key="7">
    <source>
        <dbReference type="SAM" id="Phobius"/>
    </source>
</evidence>
<dbReference type="Gene3D" id="3.30.70.100">
    <property type="match status" value="1"/>
</dbReference>
<comment type="similarity">
    <text evidence="2">Belongs to the MscS (TC 1.A.23) family.</text>
</comment>
<dbReference type="InterPro" id="IPR049142">
    <property type="entry name" value="MS_channel_1st"/>
</dbReference>
<evidence type="ECO:0000256" key="4">
    <source>
        <dbReference type="ARBA" id="ARBA00022692"/>
    </source>
</evidence>
<dbReference type="AlphaFoldDB" id="U2CCY9"/>
<dbReference type="PANTHER" id="PTHR30347:SF1">
    <property type="entry name" value="MECHANOSENSITIVE CHANNEL MSCK"/>
    <property type="match status" value="1"/>
</dbReference>
<evidence type="ECO:0000313" key="11">
    <source>
        <dbReference type="EMBL" id="ERI81883.1"/>
    </source>
</evidence>
<dbReference type="InterPro" id="IPR052702">
    <property type="entry name" value="MscS-like_channel"/>
</dbReference>
<evidence type="ECO:0000256" key="6">
    <source>
        <dbReference type="ARBA" id="ARBA00023136"/>
    </source>
</evidence>
<dbReference type="InterPro" id="IPR011066">
    <property type="entry name" value="MscS_channel_C_sf"/>
</dbReference>
<proteinExistence type="inferred from homology"/>
<feature type="domain" description="Mechanosensitive ion channel MscS C-terminal" evidence="9">
    <location>
        <begin position="183"/>
        <end position="265"/>
    </location>
</feature>